<keyword evidence="2" id="KW-1185">Reference proteome</keyword>
<gene>
    <name evidence="1" type="ORF">JOC95_001261</name>
</gene>
<comment type="caution">
    <text evidence="1">The sequence shown here is derived from an EMBL/GenBank/DDBJ whole genome shotgun (WGS) entry which is preliminary data.</text>
</comment>
<name>A0ABS2NY86_9BACI</name>
<reference evidence="1 2" key="1">
    <citation type="submission" date="2021-01" db="EMBL/GenBank/DDBJ databases">
        <title>Genomic Encyclopedia of Type Strains, Phase IV (KMG-IV): sequencing the most valuable type-strain genomes for metagenomic binning, comparative biology and taxonomic classification.</title>
        <authorList>
            <person name="Goeker M."/>
        </authorList>
    </citation>
    <scope>NUCLEOTIDE SEQUENCE [LARGE SCALE GENOMIC DNA]</scope>
    <source>
        <strain evidence="1 2">DSM 25879</strain>
    </source>
</reference>
<proteinExistence type="predicted"/>
<organism evidence="1 2">
    <name type="scientific">Sutcliffiella tianshenii</name>
    <dbReference type="NCBI Taxonomy" id="1463404"/>
    <lineage>
        <taxon>Bacteria</taxon>
        <taxon>Bacillati</taxon>
        <taxon>Bacillota</taxon>
        <taxon>Bacilli</taxon>
        <taxon>Bacillales</taxon>
        <taxon>Bacillaceae</taxon>
        <taxon>Sutcliffiella</taxon>
    </lineage>
</organism>
<sequence>MDHKNENLKEKEILACNEEVSKELFSKELHVIVTDGVKASMEQESDHN</sequence>
<dbReference type="EMBL" id="JAFBED010000002">
    <property type="protein sequence ID" value="MBM7619412.1"/>
    <property type="molecule type" value="Genomic_DNA"/>
</dbReference>
<accession>A0ABS2NY86</accession>
<dbReference type="Proteomes" id="UP000737402">
    <property type="component" value="Unassembled WGS sequence"/>
</dbReference>
<evidence type="ECO:0000313" key="1">
    <source>
        <dbReference type="EMBL" id="MBM7619412.1"/>
    </source>
</evidence>
<dbReference type="RefSeq" id="WP_204414429.1">
    <property type="nucleotide sequence ID" value="NZ_JAFBED010000002.1"/>
</dbReference>
<protein>
    <submittedName>
        <fullName evidence="1">Uncharacterized protein</fullName>
    </submittedName>
</protein>
<evidence type="ECO:0000313" key="2">
    <source>
        <dbReference type="Proteomes" id="UP000737402"/>
    </source>
</evidence>